<evidence type="ECO:0000313" key="4">
    <source>
        <dbReference type="Proteomes" id="UP001561046"/>
    </source>
</evidence>
<dbReference type="RefSeq" id="WP_369338938.1">
    <property type="nucleotide sequence ID" value="NZ_JBFYGN010000013.1"/>
</dbReference>
<evidence type="ECO:0000259" key="2">
    <source>
        <dbReference type="PROSITE" id="PS50914"/>
    </source>
</evidence>
<comment type="caution">
    <text evidence="3">The sequence shown here is derived from an EMBL/GenBank/DDBJ whole genome shotgun (WGS) entry which is preliminary data.</text>
</comment>
<dbReference type="InterPro" id="IPR014004">
    <property type="entry name" value="Transpt-assoc_nodulatn_dom_bac"/>
</dbReference>
<feature type="chain" id="PRO_5045611586" evidence="1">
    <location>
        <begin position="29"/>
        <end position="170"/>
    </location>
</feature>
<dbReference type="PANTHER" id="PTHR34606">
    <property type="entry name" value="BON DOMAIN-CONTAINING PROTEIN"/>
    <property type="match status" value="1"/>
</dbReference>
<proteinExistence type="predicted"/>
<dbReference type="PROSITE" id="PS50914">
    <property type="entry name" value="BON"/>
    <property type="match status" value="1"/>
</dbReference>
<name>A0ABV3ZWB1_9BURK</name>
<dbReference type="InterPro" id="IPR007055">
    <property type="entry name" value="BON_dom"/>
</dbReference>
<reference evidence="3 4" key="1">
    <citation type="journal article" date="2013" name="Int. J. Syst. Evol. Microbiol.">
        <title>Comamonas guangdongensis sp. nov., isolated from subterranean forest sediment, and emended description of the genus Comamonas.</title>
        <authorList>
            <person name="Zhang J."/>
            <person name="Wang Y."/>
            <person name="Zhou S."/>
            <person name="Wu C."/>
            <person name="He J."/>
            <person name="Li F."/>
        </authorList>
    </citation>
    <scope>NUCLEOTIDE SEQUENCE [LARGE SCALE GENOMIC DNA]</scope>
    <source>
        <strain evidence="3 4">CCTCC AB2011133</strain>
    </source>
</reference>
<keyword evidence="1" id="KW-0732">Signal</keyword>
<dbReference type="EMBL" id="JBFYGN010000013">
    <property type="protein sequence ID" value="MEX8193743.1"/>
    <property type="molecule type" value="Genomic_DNA"/>
</dbReference>
<sequence>MTSIVLTRSVHVLAVTALAFGLAACDKADDGKTAGQKLDSAISHTQHAAEKAGSQLEDSAVKAGDATATALDRAGEKIVSAADMASAKMEEGAAKAGAALDDAGITAQVKTDLFKASEISALRIDVETKAGVVTLTGTVPSEALKTKATEIAKAVKGVVSVSNHLSVKAG</sequence>
<dbReference type="PANTHER" id="PTHR34606:SF15">
    <property type="entry name" value="BON DOMAIN-CONTAINING PROTEIN"/>
    <property type="match status" value="1"/>
</dbReference>
<dbReference type="SMART" id="SM00749">
    <property type="entry name" value="BON"/>
    <property type="match status" value="1"/>
</dbReference>
<protein>
    <submittedName>
        <fullName evidence="3">BON domain-containing protein</fullName>
    </submittedName>
</protein>
<evidence type="ECO:0000313" key="3">
    <source>
        <dbReference type="EMBL" id="MEX8193743.1"/>
    </source>
</evidence>
<gene>
    <name evidence="3" type="ORF">AB6724_12935</name>
</gene>
<feature type="signal peptide" evidence="1">
    <location>
        <begin position="1"/>
        <end position="28"/>
    </location>
</feature>
<evidence type="ECO:0000256" key="1">
    <source>
        <dbReference type="SAM" id="SignalP"/>
    </source>
</evidence>
<feature type="domain" description="BON" evidence="2">
    <location>
        <begin position="101"/>
        <end position="169"/>
    </location>
</feature>
<dbReference type="Proteomes" id="UP001561046">
    <property type="component" value="Unassembled WGS sequence"/>
</dbReference>
<organism evidence="3 4">
    <name type="scientific">Comamonas guangdongensis</name>
    <dbReference type="NCBI Taxonomy" id="510515"/>
    <lineage>
        <taxon>Bacteria</taxon>
        <taxon>Pseudomonadati</taxon>
        <taxon>Pseudomonadota</taxon>
        <taxon>Betaproteobacteria</taxon>
        <taxon>Burkholderiales</taxon>
        <taxon>Comamonadaceae</taxon>
        <taxon>Comamonas</taxon>
    </lineage>
</organism>
<dbReference type="InterPro" id="IPR051686">
    <property type="entry name" value="Lipoprotein_DolP"/>
</dbReference>
<accession>A0ABV3ZWB1</accession>
<dbReference type="Pfam" id="PF04972">
    <property type="entry name" value="BON"/>
    <property type="match status" value="1"/>
</dbReference>
<dbReference type="Gene3D" id="3.30.1340.30">
    <property type="match status" value="1"/>
</dbReference>
<keyword evidence="4" id="KW-1185">Reference proteome</keyword>